<keyword evidence="1" id="KW-0238">DNA-binding</keyword>
<dbReference type="InterPro" id="IPR036388">
    <property type="entry name" value="WH-like_DNA-bd_sf"/>
</dbReference>
<protein>
    <submittedName>
        <fullName evidence="3">Response regulator MprA</fullName>
    </submittedName>
</protein>
<dbReference type="InterPro" id="IPR001867">
    <property type="entry name" value="OmpR/PhoB-type_DNA-bd"/>
</dbReference>
<dbReference type="SUPFAM" id="SSF46894">
    <property type="entry name" value="C-terminal effector domain of the bipartite response regulators"/>
    <property type="match status" value="1"/>
</dbReference>
<evidence type="ECO:0000259" key="2">
    <source>
        <dbReference type="PROSITE" id="PS51755"/>
    </source>
</evidence>
<proteinExistence type="predicted"/>
<dbReference type="Gene3D" id="1.10.10.10">
    <property type="entry name" value="Winged helix-like DNA-binding domain superfamily/Winged helix DNA-binding domain"/>
    <property type="match status" value="1"/>
</dbReference>
<organism evidence="3">
    <name type="scientific">bioreactor metagenome</name>
    <dbReference type="NCBI Taxonomy" id="1076179"/>
    <lineage>
        <taxon>unclassified sequences</taxon>
        <taxon>metagenomes</taxon>
        <taxon>ecological metagenomes</taxon>
    </lineage>
</organism>
<dbReference type="GO" id="GO:0005829">
    <property type="term" value="C:cytosol"/>
    <property type="evidence" value="ECO:0007669"/>
    <property type="project" value="TreeGrafter"/>
</dbReference>
<evidence type="ECO:0000256" key="1">
    <source>
        <dbReference type="ARBA" id="ARBA00023125"/>
    </source>
</evidence>
<dbReference type="GO" id="GO:0000976">
    <property type="term" value="F:transcription cis-regulatory region binding"/>
    <property type="evidence" value="ECO:0007669"/>
    <property type="project" value="TreeGrafter"/>
</dbReference>
<dbReference type="AlphaFoldDB" id="A0A645J581"/>
<name>A0A645J581_9ZZZZ</name>
<evidence type="ECO:0000313" key="3">
    <source>
        <dbReference type="EMBL" id="MPN58547.1"/>
    </source>
</evidence>
<accession>A0A645J581</accession>
<gene>
    <name evidence="3" type="primary">mprA_23</name>
    <name evidence="3" type="ORF">SDC9_206253</name>
</gene>
<dbReference type="CDD" id="cd00383">
    <property type="entry name" value="trans_reg_C"/>
    <property type="match status" value="1"/>
</dbReference>
<dbReference type="PROSITE" id="PS51755">
    <property type="entry name" value="OMPR_PHOB"/>
    <property type="match status" value="1"/>
</dbReference>
<dbReference type="EMBL" id="VSSQ01131364">
    <property type="protein sequence ID" value="MPN58547.1"/>
    <property type="molecule type" value="Genomic_DNA"/>
</dbReference>
<dbReference type="GO" id="GO:0000156">
    <property type="term" value="F:phosphorelay response regulator activity"/>
    <property type="evidence" value="ECO:0007669"/>
    <property type="project" value="TreeGrafter"/>
</dbReference>
<dbReference type="Pfam" id="PF00486">
    <property type="entry name" value="Trans_reg_C"/>
    <property type="match status" value="1"/>
</dbReference>
<dbReference type="PANTHER" id="PTHR48111">
    <property type="entry name" value="REGULATOR OF RPOS"/>
    <property type="match status" value="1"/>
</dbReference>
<sequence>MLKRAYGDQAAVNQISYRGLVLDQARCEAVFEGQAAELTKNELRILGVLLRNAGAVVTRQRIQEELWQSDEFVDDNTLTVNISYLRQTLDGIGARGFIQTRRGIGYVID</sequence>
<dbReference type="GO" id="GO:0032993">
    <property type="term" value="C:protein-DNA complex"/>
    <property type="evidence" value="ECO:0007669"/>
    <property type="project" value="TreeGrafter"/>
</dbReference>
<dbReference type="SMART" id="SM00862">
    <property type="entry name" value="Trans_reg_C"/>
    <property type="match status" value="1"/>
</dbReference>
<dbReference type="InterPro" id="IPR039420">
    <property type="entry name" value="WalR-like"/>
</dbReference>
<dbReference type="PANTHER" id="PTHR48111:SF43">
    <property type="entry name" value="STAGE 0 SPORULATION PROTEIN A HOMOLOG"/>
    <property type="match status" value="1"/>
</dbReference>
<reference evidence="3" key="1">
    <citation type="submission" date="2019-08" db="EMBL/GenBank/DDBJ databases">
        <authorList>
            <person name="Kucharzyk K."/>
            <person name="Murdoch R.W."/>
            <person name="Higgins S."/>
            <person name="Loffler F."/>
        </authorList>
    </citation>
    <scope>NUCLEOTIDE SEQUENCE</scope>
</reference>
<comment type="caution">
    <text evidence="3">The sequence shown here is derived from an EMBL/GenBank/DDBJ whole genome shotgun (WGS) entry which is preliminary data.</text>
</comment>
<dbReference type="InterPro" id="IPR016032">
    <property type="entry name" value="Sig_transdc_resp-reg_C-effctor"/>
</dbReference>
<dbReference type="GO" id="GO:0006355">
    <property type="term" value="P:regulation of DNA-templated transcription"/>
    <property type="evidence" value="ECO:0007669"/>
    <property type="project" value="InterPro"/>
</dbReference>
<feature type="domain" description="OmpR/PhoB-type" evidence="2">
    <location>
        <begin position="12"/>
        <end position="109"/>
    </location>
</feature>